<organism evidence="3 4">
    <name type="scientific">Dactylosporangium aurantiacum</name>
    <dbReference type="NCBI Taxonomy" id="35754"/>
    <lineage>
        <taxon>Bacteria</taxon>
        <taxon>Bacillati</taxon>
        <taxon>Actinomycetota</taxon>
        <taxon>Actinomycetes</taxon>
        <taxon>Micromonosporales</taxon>
        <taxon>Micromonosporaceae</taxon>
        <taxon>Dactylosporangium</taxon>
    </lineage>
</organism>
<keyword evidence="2" id="KW-0812">Transmembrane</keyword>
<evidence type="ECO:0000256" key="1">
    <source>
        <dbReference type="SAM" id="MobiDB-lite"/>
    </source>
</evidence>
<dbReference type="AlphaFoldDB" id="A0A9Q9ILK2"/>
<dbReference type="EMBL" id="CP073767">
    <property type="protein sequence ID" value="UWZ55549.1"/>
    <property type="molecule type" value="Genomic_DNA"/>
</dbReference>
<evidence type="ECO:0000256" key="2">
    <source>
        <dbReference type="SAM" id="Phobius"/>
    </source>
</evidence>
<protein>
    <submittedName>
        <fullName evidence="3">Uncharacterized protein</fullName>
    </submittedName>
</protein>
<proteinExistence type="predicted"/>
<feature type="region of interest" description="Disordered" evidence="1">
    <location>
        <begin position="1"/>
        <end position="22"/>
    </location>
</feature>
<accession>A0A9Q9ILK2</accession>
<reference evidence="3" key="1">
    <citation type="submission" date="2021-04" db="EMBL/GenBank/DDBJ databases">
        <title>Dactylosporangium aurantiacum NRRL B-8018 full assembly.</title>
        <authorList>
            <person name="Hartkoorn R.C."/>
            <person name="Beaudoing E."/>
            <person name="Hot D."/>
        </authorList>
    </citation>
    <scope>NUCLEOTIDE SEQUENCE</scope>
    <source>
        <strain evidence="3">NRRL B-8018</strain>
    </source>
</reference>
<gene>
    <name evidence="3" type="ORF">Daura_04810</name>
</gene>
<keyword evidence="4" id="KW-1185">Reference proteome</keyword>
<feature type="transmembrane region" description="Helical" evidence="2">
    <location>
        <begin position="36"/>
        <end position="57"/>
    </location>
</feature>
<dbReference type="Proteomes" id="UP001058003">
    <property type="component" value="Chromosome"/>
</dbReference>
<evidence type="ECO:0000313" key="3">
    <source>
        <dbReference type="EMBL" id="UWZ55549.1"/>
    </source>
</evidence>
<dbReference type="RefSeq" id="WP_033358389.1">
    <property type="nucleotide sequence ID" value="NZ_CP073767.1"/>
</dbReference>
<evidence type="ECO:0000313" key="4">
    <source>
        <dbReference type="Proteomes" id="UP001058003"/>
    </source>
</evidence>
<keyword evidence="2" id="KW-0472">Membrane</keyword>
<feature type="region of interest" description="Disordered" evidence="1">
    <location>
        <begin position="61"/>
        <end position="99"/>
    </location>
</feature>
<sequence>MSIRAQFDAAIDAEPGPPPRLDVDGIVRGGRIRRRLTMAGASLAVTATLGVVGFVAATAPGQGGIPDPPPSRRPPSSAAPPSAETSPTPGYGTTATPGVPAEAWNAAQAARLSGAVERHLRAAAAKGTTFLDTPVNLQATGPFEFGTPGGAADRYAARFVTGPDLRDAAGIGTVAVAVGKPIGPLAEDGRPWPPGYGIGQFQQCPGDAADRERCEVRAGPHGEKVVVMPYFQDEGGKRIARVDVTTADGTGVTVEVRNFSLFRPGGRAELPVTVEQMIALAVDPDLVISVT</sequence>
<name>A0A9Q9ILK2_9ACTN</name>
<keyword evidence="2" id="KW-1133">Transmembrane helix</keyword>
<feature type="compositionally biased region" description="Low complexity" evidence="1">
    <location>
        <begin position="74"/>
        <end position="98"/>
    </location>
</feature>
<dbReference type="KEGG" id="daur:Daura_04810"/>